<feature type="region of interest" description="Disordered" evidence="1">
    <location>
        <begin position="1"/>
        <end position="74"/>
    </location>
</feature>
<name>A0AAD5K429_9FUNG</name>
<protein>
    <recommendedName>
        <fullName evidence="2">3'-5' exonuclease domain-containing protein</fullName>
    </recommendedName>
</protein>
<feature type="compositionally biased region" description="Low complexity" evidence="1">
    <location>
        <begin position="53"/>
        <end position="74"/>
    </location>
</feature>
<dbReference type="EMBL" id="JAIXMP010000024">
    <property type="protein sequence ID" value="KAI9254509.1"/>
    <property type="molecule type" value="Genomic_DNA"/>
</dbReference>
<proteinExistence type="predicted"/>
<feature type="domain" description="3'-5' exonuclease" evidence="2">
    <location>
        <begin position="636"/>
        <end position="814"/>
    </location>
</feature>
<sequence length="864" mass="97024">MSGNESDSSEDEWVISTSPTNTTTTNSTTTTTKTINTSTSRNGTPISTPPLPISNSSSTTTQTTATTPPITATLPPITIKRPAVSAATIRTIRASLPNNVTSPASAAIITPSSSTSTINTHNALQRVQEQAAYITPEDLDQFCQYSDSQGFIRKLVETYKNAETYLRIREIETQKLTIDVRLSEHLHECPDPGAFVLQLIYDLAVYYKKNPVQGRTLKFQRYLVQAICHAFHIFTHTPPTKYKVPKKMQEETDLISFAEEPNLISFDDEEEGNQHEEEDEDDMETSSDDDDGEGDDDDDVDDDSEAEDNIATITLSELLDIPSEAAARYTMTRQHQEACVRLLDTIPTPILVYYAMDVFKLQDLIGKGGDLEEDGVNMCKLLMRNGHYNEAVSCIRKLNLFDAFPIEQFAAKMFAANQGGILPVYTSGQLTIQRQLLEYINIQLRYTFAGNLGIVPAEYLTTVHEDEKTTPPLPRLRERRFQKELSSCATKILQELNIDEVEYYFIWLSQRHACLRWIIKARASQQCDENDMSIAASSNYNGLIELVAGEDPAIAKLAIKEFVDMNDSVAATSFAGILRQQQFYIQYYSLPLRDRVVGMIKGETLSSRFIQSSPRNSPVVGNQIYYQMPKHVRTIMVDNHHQVMQLKSTLTKTTICGLDTEWVPQFARSGAIKTALMQIASDQGVVYLVDIAKALHPTNIALLQDIDLVLRMLFEEPRILKLTYDFHGDFTLLKECMPTASDWYTANLVDLKTLRTKNDEPIPGGLSGVISSFLGVTMNKKQQLSNWEQRPLTMDQATYAASDSYSLIEVYFTLVAQHHPFLKSIKNYPPRHPRINHRLSTLSSSTPSPPLPTSHSVEPDLVQF</sequence>
<dbReference type="PANTHER" id="PTHR47765">
    <property type="entry name" value="3'-5' EXONUCLEASE DOMAIN-CONTAINING PROTEIN"/>
    <property type="match status" value="1"/>
</dbReference>
<gene>
    <name evidence="3" type="ORF">BDA99DRAFT_607234</name>
</gene>
<feature type="compositionally biased region" description="Low complexity" evidence="1">
    <location>
        <begin position="16"/>
        <end position="40"/>
    </location>
</feature>
<evidence type="ECO:0000259" key="2">
    <source>
        <dbReference type="Pfam" id="PF01612"/>
    </source>
</evidence>
<dbReference type="InterPro" id="IPR036397">
    <property type="entry name" value="RNaseH_sf"/>
</dbReference>
<dbReference type="PANTHER" id="PTHR47765:SF2">
    <property type="entry name" value="EXONUCLEASE MUT-7 HOMOLOG"/>
    <property type="match status" value="1"/>
</dbReference>
<evidence type="ECO:0000256" key="1">
    <source>
        <dbReference type="SAM" id="MobiDB-lite"/>
    </source>
</evidence>
<dbReference type="GO" id="GO:0008408">
    <property type="term" value="F:3'-5' exonuclease activity"/>
    <property type="evidence" value="ECO:0007669"/>
    <property type="project" value="InterPro"/>
</dbReference>
<comment type="caution">
    <text evidence="3">The sequence shown here is derived from an EMBL/GenBank/DDBJ whole genome shotgun (WGS) entry which is preliminary data.</text>
</comment>
<dbReference type="InterPro" id="IPR052408">
    <property type="entry name" value="Exonuclease_MUT-7-like"/>
</dbReference>
<dbReference type="Gene3D" id="3.30.420.10">
    <property type="entry name" value="Ribonuclease H-like superfamily/Ribonuclease H"/>
    <property type="match status" value="1"/>
</dbReference>
<feature type="region of interest" description="Disordered" evidence="1">
    <location>
        <begin position="833"/>
        <end position="864"/>
    </location>
</feature>
<dbReference type="InterPro" id="IPR002562">
    <property type="entry name" value="3'-5'_exonuclease_dom"/>
</dbReference>
<keyword evidence="4" id="KW-1185">Reference proteome</keyword>
<dbReference type="SUPFAM" id="SSF53098">
    <property type="entry name" value="Ribonuclease H-like"/>
    <property type="match status" value="1"/>
</dbReference>
<feature type="compositionally biased region" description="Acidic residues" evidence="1">
    <location>
        <begin position="266"/>
        <end position="304"/>
    </location>
</feature>
<dbReference type="Proteomes" id="UP001209540">
    <property type="component" value="Unassembled WGS sequence"/>
</dbReference>
<reference evidence="3" key="1">
    <citation type="journal article" date="2022" name="IScience">
        <title>Evolution of zygomycete secretomes and the origins of terrestrial fungal ecologies.</title>
        <authorList>
            <person name="Chang Y."/>
            <person name="Wang Y."/>
            <person name="Mondo S."/>
            <person name="Ahrendt S."/>
            <person name="Andreopoulos W."/>
            <person name="Barry K."/>
            <person name="Beard J."/>
            <person name="Benny G.L."/>
            <person name="Blankenship S."/>
            <person name="Bonito G."/>
            <person name="Cuomo C."/>
            <person name="Desiro A."/>
            <person name="Gervers K.A."/>
            <person name="Hundley H."/>
            <person name="Kuo A."/>
            <person name="LaButti K."/>
            <person name="Lang B.F."/>
            <person name="Lipzen A."/>
            <person name="O'Donnell K."/>
            <person name="Pangilinan J."/>
            <person name="Reynolds N."/>
            <person name="Sandor L."/>
            <person name="Smith M.E."/>
            <person name="Tsang A."/>
            <person name="Grigoriev I.V."/>
            <person name="Stajich J.E."/>
            <person name="Spatafora J.W."/>
        </authorList>
    </citation>
    <scope>NUCLEOTIDE SEQUENCE</scope>
    <source>
        <strain evidence="3">RSA 2281</strain>
    </source>
</reference>
<evidence type="ECO:0000313" key="4">
    <source>
        <dbReference type="Proteomes" id="UP001209540"/>
    </source>
</evidence>
<dbReference type="Pfam" id="PF01612">
    <property type="entry name" value="DNA_pol_A_exo1"/>
    <property type="match status" value="1"/>
</dbReference>
<feature type="region of interest" description="Disordered" evidence="1">
    <location>
        <begin position="259"/>
        <end position="304"/>
    </location>
</feature>
<reference evidence="3" key="2">
    <citation type="submission" date="2023-02" db="EMBL/GenBank/DDBJ databases">
        <authorList>
            <consortium name="DOE Joint Genome Institute"/>
            <person name="Mondo S.J."/>
            <person name="Chang Y."/>
            <person name="Wang Y."/>
            <person name="Ahrendt S."/>
            <person name="Andreopoulos W."/>
            <person name="Barry K."/>
            <person name="Beard J."/>
            <person name="Benny G.L."/>
            <person name="Blankenship S."/>
            <person name="Bonito G."/>
            <person name="Cuomo C."/>
            <person name="Desiro A."/>
            <person name="Gervers K.A."/>
            <person name="Hundley H."/>
            <person name="Kuo A."/>
            <person name="LaButti K."/>
            <person name="Lang B.F."/>
            <person name="Lipzen A."/>
            <person name="O'Donnell K."/>
            <person name="Pangilinan J."/>
            <person name="Reynolds N."/>
            <person name="Sandor L."/>
            <person name="Smith M.W."/>
            <person name="Tsang A."/>
            <person name="Grigoriev I.V."/>
            <person name="Stajich J.E."/>
            <person name="Spatafora J.W."/>
        </authorList>
    </citation>
    <scope>NUCLEOTIDE SEQUENCE</scope>
    <source>
        <strain evidence="3">RSA 2281</strain>
    </source>
</reference>
<dbReference type="GO" id="GO:0003676">
    <property type="term" value="F:nucleic acid binding"/>
    <property type="evidence" value="ECO:0007669"/>
    <property type="project" value="InterPro"/>
</dbReference>
<organism evidence="3 4">
    <name type="scientific">Phascolomyces articulosus</name>
    <dbReference type="NCBI Taxonomy" id="60185"/>
    <lineage>
        <taxon>Eukaryota</taxon>
        <taxon>Fungi</taxon>
        <taxon>Fungi incertae sedis</taxon>
        <taxon>Mucoromycota</taxon>
        <taxon>Mucoromycotina</taxon>
        <taxon>Mucoromycetes</taxon>
        <taxon>Mucorales</taxon>
        <taxon>Lichtheimiaceae</taxon>
        <taxon>Phascolomyces</taxon>
    </lineage>
</organism>
<dbReference type="InterPro" id="IPR012337">
    <property type="entry name" value="RNaseH-like_sf"/>
</dbReference>
<evidence type="ECO:0000313" key="3">
    <source>
        <dbReference type="EMBL" id="KAI9254509.1"/>
    </source>
</evidence>
<dbReference type="GO" id="GO:0006139">
    <property type="term" value="P:nucleobase-containing compound metabolic process"/>
    <property type="evidence" value="ECO:0007669"/>
    <property type="project" value="InterPro"/>
</dbReference>
<dbReference type="AlphaFoldDB" id="A0AAD5K429"/>
<accession>A0AAD5K429</accession>